<dbReference type="InterPro" id="IPR016166">
    <property type="entry name" value="FAD-bd_PCMH"/>
</dbReference>
<dbReference type="InterPro" id="IPR016169">
    <property type="entry name" value="FAD-bd_PCMH_sub2"/>
</dbReference>
<keyword evidence="4" id="KW-0560">Oxidoreductase</keyword>
<protein>
    <submittedName>
        <fullName evidence="6">FAD-binding domain-containing protein</fullName>
    </submittedName>
</protein>
<dbReference type="InterPro" id="IPR050416">
    <property type="entry name" value="FAD-linked_Oxidoreductase"/>
</dbReference>
<name>A0A9P4VS05_9PEZI</name>
<evidence type="ECO:0000256" key="4">
    <source>
        <dbReference type="ARBA" id="ARBA00023002"/>
    </source>
</evidence>
<dbReference type="SUPFAM" id="SSF56176">
    <property type="entry name" value="FAD-binding/transporter-associated domain-like"/>
    <property type="match status" value="1"/>
</dbReference>
<keyword evidence="3" id="KW-0274">FAD</keyword>
<feature type="domain" description="FAD-binding PCMH-type" evidence="5">
    <location>
        <begin position="7"/>
        <end position="178"/>
    </location>
</feature>
<evidence type="ECO:0000256" key="1">
    <source>
        <dbReference type="ARBA" id="ARBA00005466"/>
    </source>
</evidence>
<proteinExistence type="inferred from homology"/>
<keyword evidence="7" id="KW-1185">Reference proteome</keyword>
<dbReference type="GO" id="GO:0071949">
    <property type="term" value="F:FAD binding"/>
    <property type="evidence" value="ECO:0007669"/>
    <property type="project" value="InterPro"/>
</dbReference>
<dbReference type="GO" id="GO:0016491">
    <property type="term" value="F:oxidoreductase activity"/>
    <property type="evidence" value="ECO:0007669"/>
    <property type="project" value="UniProtKB-KW"/>
</dbReference>
<dbReference type="InterPro" id="IPR006094">
    <property type="entry name" value="Oxid_FAD_bind_N"/>
</dbReference>
<dbReference type="EMBL" id="MU006094">
    <property type="protein sequence ID" value="KAF2839940.1"/>
    <property type="molecule type" value="Genomic_DNA"/>
</dbReference>
<dbReference type="OrthoDB" id="2151789at2759"/>
<dbReference type="Pfam" id="PF01565">
    <property type="entry name" value="FAD_binding_4"/>
    <property type="match status" value="1"/>
</dbReference>
<dbReference type="Proteomes" id="UP000799429">
    <property type="component" value="Unassembled WGS sequence"/>
</dbReference>
<dbReference type="AlphaFoldDB" id="A0A9P4VS05"/>
<evidence type="ECO:0000256" key="3">
    <source>
        <dbReference type="ARBA" id="ARBA00022827"/>
    </source>
</evidence>
<evidence type="ECO:0000313" key="7">
    <source>
        <dbReference type="Proteomes" id="UP000799429"/>
    </source>
</evidence>
<dbReference type="PROSITE" id="PS51387">
    <property type="entry name" value="FAD_PCMH"/>
    <property type="match status" value="1"/>
</dbReference>
<dbReference type="InterPro" id="IPR036318">
    <property type="entry name" value="FAD-bd_PCMH-like_sf"/>
</dbReference>
<reference evidence="6" key="1">
    <citation type="journal article" date="2020" name="Stud. Mycol.">
        <title>101 Dothideomycetes genomes: a test case for predicting lifestyles and emergence of pathogens.</title>
        <authorList>
            <person name="Haridas S."/>
            <person name="Albert R."/>
            <person name="Binder M."/>
            <person name="Bloem J."/>
            <person name="Labutti K."/>
            <person name="Salamov A."/>
            <person name="Andreopoulos B."/>
            <person name="Baker S."/>
            <person name="Barry K."/>
            <person name="Bills G."/>
            <person name="Bluhm B."/>
            <person name="Cannon C."/>
            <person name="Castanera R."/>
            <person name="Culley D."/>
            <person name="Daum C."/>
            <person name="Ezra D."/>
            <person name="Gonzalez J."/>
            <person name="Henrissat B."/>
            <person name="Kuo A."/>
            <person name="Liang C."/>
            <person name="Lipzen A."/>
            <person name="Lutzoni F."/>
            <person name="Magnuson J."/>
            <person name="Mondo S."/>
            <person name="Nolan M."/>
            <person name="Ohm R."/>
            <person name="Pangilinan J."/>
            <person name="Park H.-J."/>
            <person name="Ramirez L."/>
            <person name="Alfaro M."/>
            <person name="Sun H."/>
            <person name="Tritt A."/>
            <person name="Yoshinaga Y."/>
            <person name="Zwiers L.-H."/>
            <person name="Turgeon B."/>
            <person name="Goodwin S."/>
            <person name="Spatafora J."/>
            <person name="Crous P."/>
            <person name="Grigoriev I."/>
        </authorList>
    </citation>
    <scope>NUCLEOTIDE SEQUENCE</scope>
    <source>
        <strain evidence="6">CBS 101060</strain>
    </source>
</reference>
<evidence type="ECO:0000256" key="2">
    <source>
        <dbReference type="ARBA" id="ARBA00022630"/>
    </source>
</evidence>
<keyword evidence="2" id="KW-0285">Flavoprotein</keyword>
<dbReference type="PANTHER" id="PTHR42973">
    <property type="entry name" value="BINDING OXIDOREDUCTASE, PUTATIVE (AFU_ORTHOLOGUE AFUA_1G17690)-RELATED"/>
    <property type="match status" value="1"/>
</dbReference>
<evidence type="ECO:0000259" key="5">
    <source>
        <dbReference type="PROSITE" id="PS51387"/>
    </source>
</evidence>
<evidence type="ECO:0000313" key="6">
    <source>
        <dbReference type="EMBL" id="KAF2839940.1"/>
    </source>
</evidence>
<sequence length="461" mass="51106">MWDAKQAEIIPACRVEPASAEEITFILKTVIEHQCNFAIKGGGHARHAGSSNADNGVTIDLAKMNQVEIASDRKTVKVGGGAVWLDVYTAVEAEGLMVIGGRVGDVGVGGLTLGGGISFFSGRHGWACDSVIAFEIVLPDGTFTKITQSSNPDLFWALRGGSNNFGVVIAFHFETFEHPGKLWRATRLHKWEDVPELLDMQYDFQVNQQPKDLDTGTFFPYGYYAAYDMMLVPFTLVHTAHDDIDNPPEAFKKFFTKDVMDGSKVDYNSLSNITLDIQQSSPPGLRVMYKTVTYRASRELDGKILDLYLEALEHVKKIPGIIPVVVFHPVAAEVFKKMQKNGGNPLGLDDVDGPVTVMQIAWAWTNKEDDELNYKVTKRLFENIKVEGDKLGVMHRYIYQNYAWADQDVFSGYGEENLARLRKIQKSVDPNGAFAAGGLNGGYFKVNKVMGSVEGMLRDEL</sequence>
<comment type="caution">
    <text evidence="6">The sequence shown here is derived from an EMBL/GenBank/DDBJ whole genome shotgun (WGS) entry which is preliminary data.</text>
</comment>
<accession>A0A9P4VS05</accession>
<dbReference type="PANTHER" id="PTHR42973:SF53">
    <property type="entry name" value="FAD-BINDING PCMH-TYPE DOMAIN-CONTAINING PROTEIN-RELATED"/>
    <property type="match status" value="1"/>
</dbReference>
<gene>
    <name evidence="6" type="ORF">M501DRAFT_933258</name>
</gene>
<organism evidence="6 7">
    <name type="scientific">Patellaria atrata CBS 101060</name>
    <dbReference type="NCBI Taxonomy" id="1346257"/>
    <lineage>
        <taxon>Eukaryota</taxon>
        <taxon>Fungi</taxon>
        <taxon>Dikarya</taxon>
        <taxon>Ascomycota</taxon>
        <taxon>Pezizomycotina</taxon>
        <taxon>Dothideomycetes</taxon>
        <taxon>Dothideomycetes incertae sedis</taxon>
        <taxon>Patellariales</taxon>
        <taxon>Patellariaceae</taxon>
        <taxon>Patellaria</taxon>
    </lineage>
</organism>
<comment type="similarity">
    <text evidence="1">Belongs to the oxygen-dependent FAD-linked oxidoreductase family.</text>
</comment>
<dbReference type="Gene3D" id="3.30.465.10">
    <property type="match status" value="1"/>
</dbReference>